<dbReference type="RefSeq" id="WP_273671442.1">
    <property type="nucleotide sequence ID" value="NZ_JAQQXR010000005.1"/>
</dbReference>
<feature type="transmembrane region" description="Helical" evidence="1">
    <location>
        <begin position="42"/>
        <end position="61"/>
    </location>
</feature>
<organism evidence="2 3">
    <name type="scientific">Janthinobacterium fluminis</name>
    <dbReference type="NCBI Taxonomy" id="2987524"/>
    <lineage>
        <taxon>Bacteria</taxon>
        <taxon>Pseudomonadati</taxon>
        <taxon>Pseudomonadota</taxon>
        <taxon>Betaproteobacteria</taxon>
        <taxon>Burkholderiales</taxon>
        <taxon>Oxalobacteraceae</taxon>
        <taxon>Janthinobacterium</taxon>
    </lineage>
</organism>
<dbReference type="Proteomes" id="UP001221208">
    <property type="component" value="Unassembled WGS sequence"/>
</dbReference>
<keyword evidence="1" id="KW-0472">Membrane</keyword>
<keyword evidence="1" id="KW-0812">Transmembrane</keyword>
<name>A0ABT5K2M8_9BURK</name>
<evidence type="ECO:0000313" key="2">
    <source>
        <dbReference type="EMBL" id="MDC8758710.1"/>
    </source>
</evidence>
<reference evidence="2 3" key="1">
    <citation type="submission" date="2022-10" db="EMBL/GenBank/DDBJ databases">
        <title>Janthinobacterium sp. hw3 Genome sequencing.</title>
        <authorList>
            <person name="Park S."/>
        </authorList>
    </citation>
    <scope>NUCLEOTIDE SEQUENCE [LARGE SCALE GENOMIC DNA]</scope>
    <source>
        <strain evidence="3">hw3</strain>
    </source>
</reference>
<dbReference type="InterPro" id="IPR021762">
    <property type="entry name" value="DUF3325"/>
</dbReference>
<accession>A0ABT5K2M8</accession>
<gene>
    <name evidence="2" type="ORF">OIK44_14090</name>
</gene>
<keyword evidence="1" id="KW-1133">Transmembrane helix</keyword>
<keyword evidence="3" id="KW-1185">Reference proteome</keyword>
<protein>
    <submittedName>
        <fullName evidence="2">DUF3325 domain-containing protein</fullName>
    </submittedName>
</protein>
<feature type="transmembrane region" description="Helical" evidence="1">
    <location>
        <begin position="6"/>
        <end position="22"/>
    </location>
</feature>
<evidence type="ECO:0000313" key="3">
    <source>
        <dbReference type="Proteomes" id="UP001221208"/>
    </source>
</evidence>
<dbReference type="Pfam" id="PF11804">
    <property type="entry name" value="DUF3325"/>
    <property type="match status" value="1"/>
</dbReference>
<feature type="transmembrane region" description="Helical" evidence="1">
    <location>
        <begin position="67"/>
        <end position="88"/>
    </location>
</feature>
<comment type="caution">
    <text evidence="2">The sequence shown here is derived from an EMBL/GenBank/DDBJ whole genome shotgun (WGS) entry which is preliminary data.</text>
</comment>
<proteinExistence type="predicted"/>
<dbReference type="EMBL" id="JAQQXR010000005">
    <property type="protein sequence ID" value="MDC8758710.1"/>
    <property type="molecule type" value="Genomic_DNA"/>
</dbReference>
<evidence type="ECO:0000256" key="1">
    <source>
        <dbReference type="SAM" id="Phobius"/>
    </source>
</evidence>
<sequence>MIIVWSALALSYAGMAGLCLAMDRHHGQVWGRDAAPPRRRGLRAGGALLLALSLWACVTAWSGSVGFVAWLGVLAAGALLVVGQLPYAPRLLPRSAALAGAAALAALAWRVAA</sequence>